<dbReference type="RefSeq" id="WP_379234130.1">
    <property type="nucleotide sequence ID" value="NZ_JBHSTE010000003.1"/>
</dbReference>
<protein>
    <submittedName>
        <fullName evidence="2">Uncharacterized protein</fullName>
    </submittedName>
</protein>
<feature type="transmembrane region" description="Helical" evidence="1">
    <location>
        <begin position="94"/>
        <end position="115"/>
    </location>
</feature>
<dbReference type="EMBL" id="JBHSTE010000003">
    <property type="protein sequence ID" value="MFC6333063.1"/>
    <property type="molecule type" value="Genomic_DNA"/>
</dbReference>
<name>A0ABW1V522_9BACL</name>
<evidence type="ECO:0000256" key="1">
    <source>
        <dbReference type="SAM" id="Phobius"/>
    </source>
</evidence>
<sequence length="161" mass="18957">MEVVKHYKLIILVMLPLFVGWLFNSTIVYLPISSIIMWILNIGFIVYWFWVGKQFGQLKLNRLFSFLIGNIIWIISFMLFIWQFIVVDDSKRNFFLAGISQYYILFTIMFPTKLVALFTDVLHSTQIIVTSYIFMLIIFLIGFIYGAARVRITKQVNSSID</sequence>
<evidence type="ECO:0000313" key="3">
    <source>
        <dbReference type="Proteomes" id="UP001596233"/>
    </source>
</evidence>
<keyword evidence="1" id="KW-1133">Transmembrane helix</keyword>
<proteinExistence type="predicted"/>
<evidence type="ECO:0000313" key="2">
    <source>
        <dbReference type="EMBL" id="MFC6333063.1"/>
    </source>
</evidence>
<feature type="transmembrane region" description="Helical" evidence="1">
    <location>
        <begin position="63"/>
        <end position="82"/>
    </location>
</feature>
<feature type="transmembrane region" description="Helical" evidence="1">
    <location>
        <begin position="127"/>
        <end position="148"/>
    </location>
</feature>
<feature type="transmembrane region" description="Helical" evidence="1">
    <location>
        <begin position="7"/>
        <end position="23"/>
    </location>
</feature>
<keyword evidence="1" id="KW-0812">Transmembrane</keyword>
<comment type="caution">
    <text evidence="2">The sequence shown here is derived from an EMBL/GenBank/DDBJ whole genome shotgun (WGS) entry which is preliminary data.</text>
</comment>
<dbReference type="Proteomes" id="UP001596233">
    <property type="component" value="Unassembled WGS sequence"/>
</dbReference>
<accession>A0ABW1V522</accession>
<keyword evidence="3" id="KW-1185">Reference proteome</keyword>
<keyword evidence="1" id="KW-0472">Membrane</keyword>
<feature type="transmembrane region" description="Helical" evidence="1">
    <location>
        <begin position="29"/>
        <end position="51"/>
    </location>
</feature>
<reference evidence="3" key="1">
    <citation type="journal article" date="2019" name="Int. J. Syst. Evol. Microbiol.">
        <title>The Global Catalogue of Microorganisms (GCM) 10K type strain sequencing project: providing services to taxonomists for standard genome sequencing and annotation.</title>
        <authorList>
            <consortium name="The Broad Institute Genomics Platform"/>
            <consortium name="The Broad Institute Genome Sequencing Center for Infectious Disease"/>
            <person name="Wu L."/>
            <person name="Ma J."/>
        </authorList>
    </citation>
    <scope>NUCLEOTIDE SEQUENCE [LARGE SCALE GENOMIC DNA]</scope>
    <source>
        <strain evidence="3">PCU 280</strain>
    </source>
</reference>
<organism evidence="2 3">
    <name type="scientific">Paenibacillus septentrionalis</name>
    <dbReference type="NCBI Taxonomy" id="429342"/>
    <lineage>
        <taxon>Bacteria</taxon>
        <taxon>Bacillati</taxon>
        <taxon>Bacillota</taxon>
        <taxon>Bacilli</taxon>
        <taxon>Bacillales</taxon>
        <taxon>Paenibacillaceae</taxon>
        <taxon>Paenibacillus</taxon>
    </lineage>
</organism>
<gene>
    <name evidence="2" type="ORF">ACFP56_10545</name>
</gene>